<accession>A0A7S0WKW2</accession>
<gene>
    <name evidence="1" type="ORF">CLEI1391_LOCUS4542</name>
</gene>
<proteinExistence type="predicted"/>
<reference evidence="1" key="1">
    <citation type="submission" date="2021-01" db="EMBL/GenBank/DDBJ databases">
        <authorList>
            <person name="Corre E."/>
            <person name="Pelletier E."/>
            <person name="Niang G."/>
            <person name="Scheremetjew M."/>
            <person name="Finn R."/>
            <person name="Kale V."/>
            <person name="Holt S."/>
            <person name="Cochrane G."/>
            <person name="Meng A."/>
            <person name="Brown T."/>
            <person name="Cohen L."/>
        </authorList>
    </citation>
    <scope>NUCLEOTIDE SEQUENCE</scope>
    <source>
        <strain evidence="1">SAG 11-49</strain>
    </source>
</reference>
<organism evidence="1">
    <name type="scientific">Chlamydomonas leiostraca</name>
    <dbReference type="NCBI Taxonomy" id="1034604"/>
    <lineage>
        <taxon>Eukaryota</taxon>
        <taxon>Viridiplantae</taxon>
        <taxon>Chlorophyta</taxon>
        <taxon>core chlorophytes</taxon>
        <taxon>Chlorophyceae</taxon>
        <taxon>CS clade</taxon>
        <taxon>Chlamydomonadales</taxon>
        <taxon>Chlamydomonadaceae</taxon>
        <taxon>Chlamydomonas</taxon>
    </lineage>
</organism>
<sequence length="163" mass="18226">MLVSTPLQQHMGTAPCALLPPNHACHILRQSIVERQVLEHSCSHAVAVWQRMLLPYWVKPSRHHHGAGPELLAHASNTVTMTAHVKPTTRAVTQCNTYTRCNGHVRSCVAPHTCVASQSYLTTIIMLPVHLSQCFCNLIRARTQVQVCFQQQLNIIGNHTSWL</sequence>
<dbReference type="EMBL" id="HBFB01008036">
    <property type="protein sequence ID" value="CAD8671156.1"/>
    <property type="molecule type" value="Transcribed_RNA"/>
</dbReference>
<dbReference type="AlphaFoldDB" id="A0A7S0WKW2"/>
<evidence type="ECO:0000313" key="1">
    <source>
        <dbReference type="EMBL" id="CAD8671156.1"/>
    </source>
</evidence>
<name>A0A7S0WKW2_9CHLO</name>
<protein>
    <submittedName>
        <fullName evidence="1">Uncharacterized protein</fullName>
    </submittedName>
</protein>